<dbReference type="PANTHER" id="PTHR11730:SF6">
    <property type="entry name" value="AMMONIUM TRANSPORTER"/>
    <property type="match status" value="1"/>
</dbReference>
<protein>
    <submittedName>
        <fullName evidence="10">Ammonium transporter sll0108</fullName>
    </submittedName>
</protein>
<keyword evidence="4 8" id="KW-0812">Transmembrane</keyword>
<keyword evidence="11" id="KW-1185">Reference proteome</keyword>
<keyword evidence="6 8" id="KW-0472">Membrane</keyword>
<comment type="similarity">
    <text evidence="2">Belongs to the ammonia transporter channel (TC 1.A.11.2) family.</text>
</comment>
<comment type="subcellular location">
    <subcellularLocation>
        <location evidence="1">Membrane</location>
        <topology evidence="1">Multi-pass membrane protein</topology>
    </subcellularLocation>
</comment>
<evidence type="ECO:0000259" key="9">
    <source>
        <dbReference type="Pfam" id="PF00909"/>
    </source>
</evidence>
<dbReference type="InterPro" id="IPR024041">
    <property type="entry name" value="NH4_transpt_AmtB-like_dom"/>
</dbReference>
<evidence type="ECO:0000256" key="1">
    <source>
        <dbReference type="ARBA" id="ARBA00004141"/>
    </source>
</evidence>
<keyword evidence="3" id="KW-0813">Transport</keyword>
<dbReference type="Gene3D" id="1.10.3430.10">
    <property type="entry name" value="Ammonium transporter AmtB like domains"/>
    <property type="match status" value="1"/>
</dbReference>
<dbReference type="Pfam" id="PF00909">
    <property type="entry name" value="Ammonium_transp"/>
    <property type="match status" value="1"/>
</dbReference>
<dbReference type="EMBL" id="CAXAMM010011937">
    <property type="protein sequence ID" value="CAK9027503.1"/>
    <property type="molecule type" value="Genomic_DNA"/>
</dbReference>
<feature type="domain" description="Ammonium transporter AmtB-like" evidence="9">
    <location>
        <begin position="77"/>
        <end position="161"/>
    </location>
</feature>
<accession>A0ABP0KLC7</accession>
<proteinExistence type="inferred from homology"/>
<evidence type="ECO:0000256" key="8">
    <source>
        <dbReference type="SAM" id="Phobius"/>
    </source>
</evidence>
<evidence type="ECO:0000313" key="11">
    <source>
        <dbReference type="Proteomes" id="UP001642464"/>
    </source>
</evidence>
<gene>
    <name evidence="10" type="ORF">SCF082_LOCUS17950</name>
</gene>
<evidence type="ECO:0000256" key="2">
    <source>
        <dbReference type="ARBA" id="ARBA00005887"/>
    </source>
</evidence>
<name>A0ABP0KLC7_9DINO</name>
<organism evidence="10 11">
    <name type="scientific">Durusdinium trenchii</name>
    <dbReference type="NCBI Taxonomy" id="1381693"/>
    <lineage>
        <taxon>Eukaryota</taxon>
        <taxon>Sar</taxon>
        <taxon>Alveolata</taxon>
        <taxon>Dinophyceae</taxon>
        <taxon>Suessiales</taxon>
        <taxon>Symbiodiniaceae</taxon>
        <taxon>Durusdinium</taxon>
    </lineage>
</organism>
<feature type="transmembrane region" description="Helical" evidence="8">
    <location>
        <begin position="76"/>
        <end position="93"/>
    </location>
</feature>
<keyword evidence="5 8" id="KW-1133">Transmembrane helix</keyword>
<evidence type="ECO:0000256" key="6">
    <source>
        <dbReference type="ARBA" id="ARBA00023136"/>
    </source>
</evidence>
<feature type="non-terminal residue" evidence="10">
    <location>
        <position position="172"/>
    </location>
</feature>
<reference evidence="10 11" key="1">
    <citation type="submission" date="2024-02" db="EMBL/GenBank/DDBJ databases">
        <authorList>
            <person name="Chen Y."/>
            <person name="Shah S."/>
            <person name="Dougan E. K."/>
            <person name="Thang M."/>
            <person name="Chan C."/>
        </authorList>
    </citation>
    <scope>NUCLEOTIDE SEQUENCE [LARGE SCALE GENOMIC DNA]</scope>
</reference>
<comment type="caution">
    <text evidence="10">The sequence shown here is derived from an EMBL/GenBank/DDBJ whole genome shotgun (WGS) entry which is preliminary data.</text>
</comment>
<dbReference type="InterPro" id="IPR029020">
    <property type="entry name" value="Ammonium/urea_transptr"/>
</dbReference>
<evidence type="ECO:0000256" key="5">
    <source>
        <dbReference type="ARBA" id="ARBA00022989"/>
    </source>
</evidence>
<evidence type="ECO:0000256" key="7">
    <source>
        <dbReference type="ARBA" id="ARBA00023177"/>
    </source>
</evidence>
<evidence type="ECO:0000313" key="10">
    <source>
        <dbReference type="EMBL" id="CAK9027503.1"/>
    </source>
</evidence>
<evidence type="ECO:0000256" key="3">
    <source>
        <dbReference type="ARBA" id="ARBA00022448"/>
    </source>
</evidence>
<keyword evidence="7" id="KW-0924">Ammonia transport</keyword>
<dbReference type="SUPFAM" id="SSF111352">
    <property type="entry name" value="Ammonium transporter"/>
    <property type="match status" value="1"/>
</dbReference>
<evidence type="ECO:0000256" key="4">
    <source>
        <dbReference type="ARBA" id="ARBA00022692"/>
    </source>
</evidence>
<sequence length="172" mass="18511">MPDLQFPQASLEDEVAMLMAEVKAQKEMIQEQQAMIEELQPIGRQLQTGWVTQAELTAAVTALQNTDYSLGGALDSAWLCLCGALVMFMHAGFGMLETGSCRAKNASNVLMKNLVNVCVGTLGWWLFGWAFAYGAQNGNGFIGTTGFAGFDFYTQDQTTGVITPMASCDADG</sequence>
<feature type="transmembrane region" description="Helical" evidence="8">
    <location>
        <begin position="114"/>
        <end position="135"/>
    </location>
</feature>
<dbReference type="Proteomes" id="UP001642464">
    <property type="component" value="Unassembled WGS sequence"/>
</dbReference>
<dbReference type="PANTHER" id="PTHR11730">
    <property type="entry name" value="AMMONIUM TRANSPORTER"/>
    <property type="match status" value="1"/>
</dbReference>